<keyword evidence="4 5" id="KW-0408">Iron</keyword>
<name>A0A401Z542_9ACTN</name>
<keyword evidence="2 5" id="KW-0479">Metal-binding</keyword>
<dbReference type="PANTHER" id="PTHR10543:SF89">
    <property type="entry name" value="CAROTENOID 9,10(9',10')-CLEAVAGE DIOXYGENASE 1"/>
    <property type="match status" value="1"/>
</dbReference>
<protein>
    <recommendedName>
        <fullName evidence="6">Dioxygenase</fullName>
        <ecNumber evidence="6">1.13.11.-</ecNumber>
    </recommendedName>
</protein>
<gene>
    <name evidence="7" type="ORF">EHYA_09732</name>
</gene>
<dbReference type="GO" id="GO:0010436">
    <property type="term" value="F:carotenoid dioxygenase activity"/>
    <property type="evidence" value="ECO:0007669"/>
    <property type="project" value="TreeGrafter"/>
</dbReference>
<dbReference type="AlphaFoldDB" id="A0A401Z542"/>
<feature type="binding site" evidence="5">
    <location>
        <position position="437"/>
    </location>
    <ligand>
        <name>Fe cation</name>
        <dbReference type="ChEBI" id="CHEBI:24875"/>
        <note>catalytic</note>
    </ligand>
</feature>
<dbReference type="Pfam" id="PF03055">
    <property type="entry name" value="RPE65"/>
    <property type="match status" value="1"/>
</dbReference>
<sequence>MASRFLAGLFAPVTEEVTAFDLPVTGRIPPELNGRYLRNGPNAMGLEDPDSYHWFLGKGMVHGIRLRDGRAEWYRNRWIRSESVANTLGEKWSGGPVFADMDWAPNNNVIEHAGRTITLAEGGARPYEMSYDLGTLGPCDFGGLPGGYTAHPKRDPRTGELHAVSYFHGWNHVQHIVLDRGGHIARTVNVPVSDGPMMHDFALTERYVVIYDLSITFSADLAVNGARLPYAWNDAHPSRIGLLPRDGGADEVRWFDVEPCWVFHTLNAYDDAAGRVVVEVARYPWMLDQGRLDEIPPTVLDRWTIDPAAGTLRQDVIDDRSQEYPRVDERVVSLPHRYSYTVVGEDIFGAKVGEVMLKRDARTETTETRLFPRGSGVGEAVFVPTRADSAEDDGYLMTIVFDPERGAADLLLLSARDFTGPPVAAVHLPAKVPLGFHGSWIPDPEDHR</sequence>
<dbReference type="Proteomes" id="UP000286931">
    <property type="component" value="Unassembled WGS sequence"/>
</dbReference>
<evidence type="ECO:0000313" key="7">
    <source>
        <dbReference type="EMBL" id="GCE01957.1"/>
    </source>
</evidence>
<dbReference type="PANTHER" id="PTHR10543">
    <property type="entry name" value="BETA-CAROTENE DIOXYGENASE"/>
    <property type="match status" value="1"/>
</dbReference>
<comment type="similarity">
    <text evidence="1 6">Belongs to the carotenoid oxygenase family.</text>
</comment>
<accession>A0A401Z542</accession>
<organism evidence="7 8">
    <name type="scientific">Embleya hyalina</name>
    <dbReference type="NCBI Taxonomy" id="516124"/>
    <lineage>
        <taxon>Bacteria</taxon>
        <taxon>Bacillati</taxon>
        <taxon>Actinomycetota</taxon>
        <taxon>Actinomycetes</taxon>
        <taxon>Kitasatosporales</taxon>
        <taxon>Streptomycetaceae</taxon>
        <taxon>Embleya</taxon>
    </lineage>
</organism>
<evidence type="ECO:0000256" key="4">
    <source>
        <dbReference type="ARBA" id="ARBA00023004"/>
    </source>
</evidence>
<evidence type="ECO:0000256" key="6">
    <source>
        <dbReference type="RuleBase" id="RU364048"/>
    </source>
</evidence>
<dbReference type="GO" id="GO:0046872">
    <property type="term" value="F:metal ion binding"/>
    <property type="evidence" value="ECO:0007669"/>
    <property type="project" value="UniProtKB-KW"/>
</dbReference>
<keyword evidence="3 6" id="KW-0560">Oxidoreductase</keyword>
<evidence type="ECO:0000256" key="5">
    <source>
        <dbReference type="PIRSR" id="PIRSR604294-1"/>
    </source>
</evidence>
<keyword evidence="8" id="KW-1185">Reference proteome</keyword>
<dbReference type="RefSeq" id="WP_126643526.1">
    <property type="nucleotide sequence ID" value="NZ_BIFH01000055.1"/>
</dbReference>
<evidence type="ECO:0000256" key="2">
    <source>
        <dbReference type="ARBA" id="ARBA00022723"/>
    </source>
</evidence>
<dbReference type="EC" id="1.13.11.-" evidence="6"/>
<keyword evidence="6 7" id="KW-0223">Dioxygenase</keyword>
<feature type="binding site" evidence="5">
    <location>
        <position position="199"/>
    </location>
    <ligand>
        <name>Fe cation</name>
        <dbReference type="ChEBI" id="CHEBI:24875"/>
        <note>catalytic</note>
    </ligand>
</feature>
<feature type="binding site" evidence="5">
    <location>
        <position position="264"/>
    </location>
    <ligand>
        <name>Fe cation</name>
        <dbReference type="ChEBI" id="CHEBI:24875"/>
        <note>catalytic</note>
    </ligand>
</feature>
<feature type="binding site" evidence="5">
    <location>
        <position position="151"/>
    </location>
    <ligand>
        <name>Fe cation</name>
        <dbReference type="ChEBI" id="CHEBI:24875"/>
        <note>catalytic</note>
    </ligand>
</feature>
<proteinExistence type="inferred from homology"/>
<evidence type="ECO:0000256" key="1">
    <source>
        <dbReference type="ARBA" id="ARBA00006787"/>
    </source>
</evidence>
<reference evidence="7 8" key="1">
    <citation type="submission" date="2018-12" db="EMBL/GenBank/DDBJ databases">
        <title>Draft genome sequence of Embleya hyalina NBRC 13850T.</title>
        <authorList>
            <person name="Komaki H."/>
            <person name="Hosoyama A."/>
            <person name="Kimura A."/>
            <person name="Ichikawa N."/>
            <person name="Tamura T."/>
        </authorList>
    </citation>
    <scope>NUCLEOTIDE SEQUENCE [LARGE SCALE GENOMIC DNA]</scope>
    <source>
        <strain evidence="7 8">NBRC 13850</strain>
    </source>
</reference>
<comment type="caution">
    <text evidence="7">The sequence shown here is derived from an EMBL/GenBank/DDBJ whole genome shotgun (WGS) entry which is preliminary data.</text>
</comment>
<dbReference type="GO" id="GO:0016121">
    <property type="term" value="P:carotene catabolic process"/>
    <property type="evidence" value="ECO:0007669"/>
    <property type="project" value="TreeGrafter"/>
</dbReference>
<dbReference type="InterPro" id="IPR004294">
    <property type="entry name" value="Carotenoid_Oase"/>
</dbReference>
<evidence type="ECO:0000313" key="8">
    <source>
        <dbReference type="Proteomes" id="UP000286931"/>
    </source>
</evidence>
<dbReference type="OrthoDB" id="6636843at2"/>
<evidence type="ECO:0000256" key="3">
    <source>
        <dbReference type="ARBA" id="ARBA00023002"/>
    </source>
</evidence>
<comment type="cofactor">
    <cofactor evidence="5 6">
        <name>Fe(2+)</name>
        <dbReference type="ChEBI" id="CHEBI:29033"/>
    </cofactor>
    <text evidence="5 6">Binds 1 Fe(2+) ion per subunit.</text>
</comment>
<dbReference type="EMBL" id="BIFH01000055">
    <property type="protein sequence ID" value="GCE01957.1"/>
    <property type="molecule type" value="Genomic_DNA"/>
</dbReference>